<reference evidence="12" key="1">
    <citation type="submission" date="2021-01" db="EMBL/GenBank/DDBJ databases">
        <authorList>
            <person name="Corre E."/>
            <person name="Pelletier E."/>
            <person name="Niang G."/>
            <person name="Scheremetjew M."/>
            <person name="Finn R."/>
            <person name="Kale V."/>
            <person name="Holt S."/>
            <person name="Cochrane G."/>
            <person name="Meng A."/>
            <person name="Brown T."/>
            <person name="Cohen L."/>
        </authorList>
    </citation>
    <scope>NUCLEOTIDE SEQUENCE</scope>
    <source>
        <strain evidence="12">CCMP 769</strain>
    </source>
</reference>
<evidence type="ECO:0000256" key="8">
    <source>
        <dbReference type="RuleBase" id="RU000454"/>
    </source>
</evidence>
<keyword evidence="9" id="KW-0472">Membrane</keyword>
<dbReference type="PROSITE" id="PS51767">
    <property type="entry name" value="PEPTIDASE_A1"/>
    <property type="match status" value="1"/>
</dbReference>
<dbReference type="PRINTS" id="PR00792">
    <property type="entry name" value="PEPSIN"/>
</dbReference>
<dbReference type="SUPFAM" id="SSF50630">
    <property type="entry name" value="Acid proteases"/>
    <property type="match status" value="1"/>
</dbReference>
<dbReference type="CDD" id="cd05471">
    <property type="entry name" value="pepsin_like"/>
    <property type="match status" value="1"/>
</dbReference>
<evidence type="ECO:0000256" key="2">
    <source>
        <dbReference type="ARBA" id="ARBA00022670"/>
    </source>
</evidence>
<evidence type="ECO:0000313" key="12">
    <source>
        <dbReference type="EMBL" id="CAE0061488.1"/>
    </source>
</evidence>
<sequence>MRFGFMFWIRWMCIWVWLWTALFCEDVKCTQVVSLPLYQKQSEGTFTSRHQRVPFSVRVNNTQVPLFGGITSVGEYYLTITVGGQPVSVQVDTGSSTLVLPLHSCKSCLHTSYSLEKSTSTKAKEIGCASNACQANTFVNGVCPHQGPDLQCCMEKSSCFFLVAYADGSGAQGSLVEDEIQIGEIKTQAVFGGMLTDFGDFQRRGVDGILGLAYPPLACNPTCLKPVFDEMVGRKKVKEDMFSICFAGAGGSLVLGGFDAKMAKSRPFYVPLLKEKERSFYRVGLNESLIVGGVEVSMPEMKTAIVDSGTTLIMFSKNTFDKLAKHLKTAHCDVPDLCERNSWFQEIQCFTEDEEILDKMPTIEIPFSNGEKLELEARDYLIPIYNELSKFRCVGMGTMGSDADVILGNTINTKYLTIYDRQRERMGFAVTEKNCGRVLPTSSDQTDGSQRSVSSDVLNDAPKRFVHGRENVILAGGAAGCSVLKTCADCAANFACAYSYKTKLCLPRAEHDTLIPYPYCHGDFCYCSAEAYMPWRLGLVPLVVITAFGLMISVVRLFRRRRRRQASYERPVGDLEGADDDEYDGLVD</sequence>
<feature type="chain" id="PRO_5030926613" description="Peptidase A1 domain-containing protein" evidence="10">
    <location>
        <begin position="25"/>
        <end position="588"/>
    </location>
</feature>
<dbReference type="PROSITE" id="PS00141">
    <property type="entry name" value="ASP_PROTEASE"/>
    <property type="match status" value="1"/>
</dbReference>
<dbReference type="Pfam" id="PF00026">
    <property type="entry name" value="Asp"/>
    <property type="match status" value="1"/>
</dbReference>
<keyword evidence="6" id="KW-0865">Zymogen</keyword>
<comment type="similarity">
    <text evidence="1 8">Belongs to the peptidase A1 family.</text>
</comment>
<dbReference type="InterPro" id="IPR021109">
    <property type="entry name" value="Peptidase_aspartic_dom_sf"/>
</dbReference>
<evidence type="ECO:0000256" key="10">
    <source>
        <dbReference type="SAM" id="SignalP"/>
    </source>
</evidence>
<keyword evidence="9" id="KW-1133">Transmembrane helix</keyword>
<name>A0A7S3A4N9_9RHOD</name>
<evidence type="ECO:0000256" key="5">
    <source>
        <dbReference type="ARBA" id="ARBA00022801"/>
    </source>
</evidence>
<organism evidence="12">
    <name type="scientific">Rhodosorus marinus</name>
    <dbReference type="NCBI Taxonomy" id="101924"/>
    <lineage>
        <taxon>Eukaryota</taxon>
        <taxon>Rhodophyta</taxon>
        <taxon>Stylonematophyceae</taxon>
        <taxon>Stylonematales</taxon>
        <taxon>Stylonemataceae</taxon>
        <taxon>Rhodosorus</taxon>
    </lineage>
</organism>
<proteinExistence type="inferred from homology"/>
<gene>
    <name evidence="12" type="ORF">RMAR00112_LOCUS29557</name>
</gene>
<dbReference type="InterPro" id="IPR001461">
    <property type="entry name" value="Aspartic_peptidase_A1"/>
</dbReference>
<feature type="signal peptide" evidence="10">
    <location>
        <begin position="1"/>
        <end position="24"/>
    </location>
</feature>
<feature type="domain" description="Peptidase A1" evidence="11">
    <location>
        <begin position="76"/>
        <end position="429"/>
    </location>
</feature>
<feature type="active site" evidence="7">
    <location>
        <position position="92"/>
    </location>
</feature>
<keyword evidence="4 8" id="KW-0064">Aspartyl protease</keyword>
<evidence type="ECO:0000259" key="11">
    <source>
        <dbReference type="PROSITE" id="PS51767"/>
    </source>
</evidence>
<dbReference type="Gene3D" id="2.40.70.10">
    <property type="entry name" value="Acid Proteases"/>
    <property type="match status" value="2"/>
</dbReference>
<evidence type="ECO:0000256" key="9">
    <source>
        <dbReference type="SAM" id="Phobius"/>
    </source>
</evidence>
<dbReference type="InterPro" id="IPR033121">
    <property type="entry name" value="PEPTIDASE_A1"/>
</dbReference>
<keyword evidence="9" id="KW-0812">Transmembrane</keyword>
<protein>
    <recommendedName>
        <fullName evidence="11">Peptidase A1 domain-containing protein</fullName>
    </recommendedName>
</protein>
<evidence type="ECO:0000256" key="1">
    <source>
        <dbReference type="ARBA" id="ARBA00007447"/>
    </source>
</evidence>
<evidence type="ECO:0000256" key="3">
    <source>
        <dbReference type="ARBA" id="ARBA00022729"/>
    </source>
</evidence>
<dbReference type="InterPro" id="IPR001969">
    <property type="entry name" value="Aspartic_peptidase_AS"/>
</dbReference>
<dbReference type="InterPro" id="IPR034164">
    <property type="entry name" value="Pepsin-like_dom"/>
</dbReference>
<dbReference type="EMBL" id="HBHW01038567">
    <property type="protein sequence ID" value="CAE0061488.1"/>
    <property type="molecule type" value="Transcribed_RNA"/>
</dbReference>
<dbReference type="GO" id="GO:0006508">
    <property type="term" value="P:proteolysis"/>
    <property type="evidence" value="ECO:0007669"/>
    <property type="project" value="UniProtKB-KW"/>
</dbReference>
<dbReference type="PANTHER" id="PTHR47965:SF12">
    <property type="entry name" value="ASPARTIC PROTEINASE 3-RELATED"/>
    <property type="match status" value="1"/>
</dbReference>
<evidence type="ECO:0000256" key="6">
    <source>
        <dbReference type="ARBA" id="ARBA00023145"/>
    </source>
</evidence>
<evidence type="ECO:0000256" key="4">
    <source>
        <dbReference type="ARBA" id="ARBA00022750"/>
    </source>
</evidence>
<evidence type="ECO:0000256" key="7">
    <source>
        <dbReference type="PIRSR" id="PIRSR601461-1"/>
    </source>
</evidence>
<dbReference type="AlphaFoldDB" id="A0A7S3A4N9"/>
<feature type="transmembrane region" description="Helical" evidence="9">
    <location>
        <begin position="535"/>
        <end position="558"/>
    </location>
</feature>
<keyword evidence="5 8" id="KW-0378">Hydrolase</keyword>
<dbReference type="GO" id="GO:0004190">
    <property type="term" value="F:aspartic-type endopeptidase activity"/>
    <property type="evidence" value="ECO:0007669"/>
    <property type="project" value="UniProtKB-KW"/>
</dbReference>
<feature type="active site" evidence="7">
    <location>
        <position position="307"/>
    </location>
</feature>
<dbReference type="PANTHER" id="PTHR47965">
    <property type="entry name" value="ASPARTYL PROTEASE-RELATED"/>
    <property type="match status" value="1"/>
</dbReference>
<accession>A0A7S3A4N9</accession>
<keyword evidence="3 10" id="KW-0732">Signal</keyword>
<keyword evidence="2 8" id="KW-0645">Protease</keyword>